<dbReference type="AlphaFoldDB" id="F4G030"/>
<keyword evidence="4" id="KW-0548">Nucleotidyltransferase</keyword>
<evidence type="ECO:0000256" key="1">
    <source>
        <dbReference type="ARBA" id="ARBA00022478"/>
    </source>
</evidence>
<dbReference type="PATRIC" id="fig|1006006.8.peg.423"/>
<dbReference type="PANTHER" id="PTHR13946:SF28">
    <property type="entry name" value="DNA-DIRECTED RNA POLYMERASES I AND III SUBUNIT RPAC2"/>
    <property type="match status" value="1"/>
</dbReference>
<organism evidence="6 7">
    <name type="scientific">Metallosphaera cuprina (strain Ar-4)</name>
    <dbReference type="NCBI Taxonomy" id="1006006"/>
    <lineage>
        <taxon>Archaea</taxon>
        <taxon>Thermoproteota</taxon>
        <taxon>Thermoprotei</taxon>
        <taxon>Sulfolobales</taxon>
        <taxon>Sulfolobaceae</taxon>
        <taxon>Metallosphaera</taxon>
    </lineage>
</organism>
<dbReference type="GO" id="GO:0000428">
    <property type="term" value="C:DNA-directed RNA polymerase complex"/>
    <property type="evidence" value="ECO:0007669"/>
    <property type="project" value="UniProtKB-KW"/>
</dbReference>
<evidence type="ECO:0000313" key="7">
    <source>
        <dbReference type="Proteomes" id="UP000007812"/>
    </source>
</evidence>
<dbReference type="eggNOG" id="arCOG04111">
    <property type="taxonomic scope" value="Archaea"/>
</dbReference>
<dbReference type="InterPro" id="IPR009025">
    <property type="entry name" value="RBP11-like_dimer"/>
</dbReference>
<dbReference type="PANTHER" id="PTHR13946">
    <property type="entry name" value="DNA-DIRECTED RNA POLYMERASE I,II,III"/>
    <property type="match status" value="1"/>
</dbReference>
<dbReference type="GO" id="GO:0006351">
    <property type="term" value="P:DNA-templated transcription"/>
    <property type="evidence" value="ECO:0007669"/>
    <property type="project" value="UniProtKB-UniRule"/>
</dbReference>
<gene>
    <name evidence="4" type="primary">rpo11</name>
    <name evidence="4" type="synonym">rpoL</name>
    <name evidence="6" type="ordered locus">Mcup_0421</name>
</gene>
<dbReference type="EC" id="2.7.7.6" evidence="4"/>
<feature type="domain" description="DNA-directed RNA polymerase RBP11-like dimerisation" evidence="5">
    <location>
        <begin position="13"/>
        <end position="85"/>
    </location>
</feature>
<name>F4G030_METCR</name>
<keyword evidence="4" id="KW-0808">Transferase</keyword>
<protein>
    <recommendedName>
        <fullName evidence="4">DNA-directed RNA polymerase subunit Rpo11</fullName>
        <ecNumber evidence="4">2.7.7.6</ecNumber>
    </recommendedName>
    <alternativeName>
        <fullName evidence="4">DNA-directed RNA polymerase subunit L</fullName>
    </alternativeName>
</protein>
<comment type="catalytic activity">
    <reaction evidence="4">
        <text>RNA(n) + a ribonucleoside 5'-triphosphate = RNA(n+1) + diphosphate</text>
        <dbReference type="Rhea" id="RHEA:21248"/>
        <dbReference type="Rhea" id="RHEA-COMP:14527"/>
        <dbReference type="Rhea" id="RHEA-COMP:17342"/>
        <dbReference type="ChEBI" id="CHEBI:33019"/>
        <dbReference type="ChEBI" id="CHEBI:61557"/>
        <dbReference type="ChEBI" id="CHEBI:140395"/>
        <dbReference type="EC" id="2.7.7.6"/>
    </reaction>
</comment>
<keyword evidence="7" id="KW-1185">Reference proteome</keyword>
<dbReference type="GO" id="GO:0046983">
    <property type="term" value="F:protein dimerization activity"/>
    <property type="evidence" value="ECO:0007669"/>
    <property type="project" value="InterPro"/>
</dbReference>
<sequence length="90" mass="10169">MEVVVEKKDDNYVEFRIQGEDHTLGNLVAATMRRVPGVILSTYYLPHPLKDELIIKVKTDGSISPVDALKKAIEQIEKTAESFLQDLEKV</sequence>
<evidence type="ECO:0000256" key="2">
    <source>
        <dbReference type="ARBA" id="ARBA00023163"/>
    </source>
</evidence>
<dbReference type="OrthoDB" id="24205at2157"/>
<evidence type="ECO:0000256" key="4">
    <source>
        <dbReference type="HAMAP-Rule" id="MF_00261"/>
    </source>
</evidence>
<dbReference type="Proteomes" id="UP000007812">
    <property type="component" value="Chromosome"/>
</dbReference>
<comment type="subcellular location">
    <subcellularLocation>
        <location evidence="4">Cytoplasm</location>
    </subcellularLocation>
</comment>
<dbReference type="STRING" id="1006006.Mcup_0421"/>
<comment type="subunit">
    <text evidence="4">Part of the RNA polymerase complex.</text>
</comment>
<dbReference type="EMBL" id="CP002656">
    <property type="protein sequence ID" value="AEB94529.1"/>
    <property type="molecule type" value="Genomic_DNA"/>
</dbReference>
<dbReference type="CDD" id="cd06927">
    <property type="entry name" value="RNAP_L"/>
    <property type="match status" value="1"/>
</dbReference>
<dbReference type="GO" id="GO:0003899">
    <property type="term" value="F:DNA-directed RNA polymerase activity"/>
    <property type="evidence" value="ECO:0007669"/>
    <property type="project" value="UniProtKB-UniRule"/>
</dbReference>
<keyword evidence="1 4" id="KW-0240">DNA-directed RNA polymerase</keyword>
<dbReference type="InterPro" id="IPR022905">
    <property type="entry name" value="Rpo11-like"/>
</dbReference>
<dbReference type="GO" id="GO:0005737">
    <property type="term" value="C:cytoplasm"/>
    <property type="evidence" value="ECO:0007669"/>
    <property type="project" value="UniProtKB-SubCell"/>
</dbReference>
<dbReference type="KEGG" id="mcn:Mcup_0421"/>
<dbReference type="NCBIfam" id="NF002233">
    <property type="entry name" value="PRK01146.1-1"/>
    <property type="match status" value="1"/>
</dbReference>
<proteinExistence type="inferred from homology"/>
<dbReference type="HOGENOM" id="CLU_090381_5_1_2"/>
<dbReference type="HAMAP" id="MF_00261">
    <property type="entry name" value="RNApol_arch_Rpo11"/>
    <property type="match status" value="1"/>
</dbReference>
<accession>F4G030</accession>
<keyword evidence="2 4" id="KW-0804">Transcription</keyword>
<evidence type="ECO:0000256" key="3">
    <source>
        <dbReference type="ARBA" id="ARBA00025751"/>
    </source>
</evidence>
<dbReference type="RefSeq" id="WP_013737027.1">
    <property type="nucleotide sequence ID" value="NC_015435.1"/>
</dbReference>
<dbReference type="GeneID" id="10492615"/>
<evidence type="ECO:0000313" key="6">
    <source>
        <dbReference type="EMBL" id="AEB94529.1"/>
    </source>
</evidence>
<reference evidence="6 7" key="1">
    <citation type="journal article" date="2011" name="J. Bacteriol.">
        <title>Complete genome sequence of Metallosphaera cuprina, a metal sulfide-oxidizing archaeon from a hot spring.</title>
        <authorList>
            <person name="Liu L.J."/>
            <person name="You X.Y."/>
            <person name="Zheng H."/>
            <person name="Wang S."/>
            <person name="Jiang C.Y."/>
            <person name="Liu S.J."/>
        </authorList>
    </citation>
    <scope>NUCLEOTIDE SEQUENCE [LARGE SCALE GENOMIC DNA]</scope>
    <source>
        <strain evidence="6 7">Ar-4</strain>
    </source>
</reference>
<dbReference type="SUPFAM" id="SSF55257">
    <property type="entry name" value="RBP11-like subunits of RNA polymerase"/>
    <property type="match status" value="1"/>
</dbReference>
<dbReference type="Gene3D" id="3.30.1360.10">
    <property type="entry name" value="RNA polymerase, RBP11-like subunit"/>
    <property type="match status" value="1"/>
</dbReference>
<evidence type="ECO:0000259" key="5">
    <source>
        <dbReference type="Pfam" id="PF13656"/>
    </source>
</evidence>
<dbReference type="Pfam" id="PF13656">
    <property type="entry name" value="RNA_pol_L_2"/>
    <property type="match status" value="1"/>
</dbReference>
<comment type="function">
    <text evidence="4">DNA-dependent RNA polymerase (RNAP) catalyzes the transcription of DNA into RNA using the four ribonucleoside triphosphates as substrates.</text>
</comment>
<dbReference type="InterPro" id="IPR036603">
    <property type="entry name" value="RBP11-like"/>
</dbReference>
<comment type="similarity">
    <text evidence="3 4">Belongs to the archaeal Rpo11/eukaryotic RPB11/RPC19 RNA polymerase subunit family.</text>
</comment>
<keyword evidence="4" id="KW-0963">Cytoplasm</keyword>